<accession>A0A8J6FWQ8</accession>
<sequence length="2065" mass="224886">MEKFKAAMLLGGVGDALGYGNVCRENSALGSIQEELQKTGGLDSLVLSPGKWPVSDNTIMHMATAEALTTDYWCLDDLYREMVKRYVETVEKLAEHRPDPSTIEGCSQLKPDNYLLAWHTPFSEKGSGFGAATKAMCIGMRYWKPGRLETLVEVSIECGRMTHNHPTGFLGSLCTALFASYAVQGKPLVQWGRDMLKAVPLAEEYCRKTIRHMAEYQEHWFYFEAKWQFYLEERKISEETENKATFPGNYDAEERDKTYKKWSSEGRGGRRGHDAPMIAYDALLGAGNNWTELCQRAMFHGGESGATGAIAGCLFGLLHGLASVPRGLYQELEHKDRLEDLGTALHRLSTEENCEDAQMALQGAQTPKNLSANAVRGGSKNNKIFREKRAMDSQTLKKKISRTCDEAARTLLNSLLLYVLDREDGPQKAEDKATRASRPSQLQDVGRRPTRFQLLQAKFMGTGREPLLKKTREVGRLISKDKQGPGKSFVNATINKLLEKSKEGANGASQRTPSSEKPRWSPSSGKNTVKNILKKFLAAEQKDAEEKEERQKPPAQRPGAARGLLPRIVGRSSILSKLRERFEQSGCLHSEAGVLPLHREGRKSKSLQKKKEHRPQVRVLHIATMATSCTRTPPARFLACTAEPLPALSIATIVCGPQSWLSHCVKLSHSESRRWPTGENVMSSDTENLEPRGNKSPGLMNEEHQEQLKSSVSQVVTCVDSHMGVNTGFSGMPTKGQALPGYILALSPPGLDSSRDTAVVEKDRTAEPSTQEVATGTQGMEDDIGETPEIAMTVYSSEDEEERTPSGSEREPFFAIQRHLPEEEAVSQVPFLAPLVVQAERRAQPSIKSPQITVQLPVVHEMPASSGPLQHATSHEDNHSQVLRGEESTENKETAFSAVNEDRRGSQAPTILSQPCGRPGSPQPAAEGGHQEDVRDDTHADGDASQMSLIPIPSKSFPGGIEKNHALEESRDLGECGGSSEENISDLNRGRHLCPESQEAPTTSHGTSSHPTVGGRYAGVGTSSASGLQQGVSPTVLVSPQDCAKPESSIASSKNIQLGQKECRGPPNNSASPPSITQENISSDLGSNNQSTLDKQPVTSIQASGEVTAIGTVTGLTVPQLSGTQNPEYKIIAWSAGAQDTEHKTIPHTVDSKDAEHKTIPHKGDSKDAEHKTIPHTGDSKDAEHKTIPHTGDSKDAEHKVIPHTGDSKDADHKKLPQTSGAQDIKHKPPSLASGAQNKAHKLKLQPHVCQDAEPNTAPHPGTSQETKHKTAPRPSGTQNVEHKTTLQQDSTQSTKQVTLWPGGTQDDEQKITPQPRSAQDPEDKAVSVTGDTQNAKHKTTVWTGNAQNPSQKVTSQSGGTQDTKYKIMPQADGTQDTEPKMTAWVGDGQDGTQRPENKTMPWSASVQDYKDKKTQKSSSHPLVSSSSLKDESRATEGSISKDTVQSHLLMAAAQAVQPAEAAVSCPVPIESLPSVSSEPALRRSSSDTENKITATESITSPRPQKNPTESLGHSQLPPVGQQALDRKSPEREHLCGEAHSPVHPLRPASNGETRQVVPAYGPESPILTQKAEHKSGPQAKGLGSEAKESLPTQRDMDRPQSHLGSEVAVKRYVRKGIPLEHRARVWMAVSGAQAQMDQNPGYYHRLLEGEGSPSLEEAIRTGAPAAGSTVALSSSGGTVKGAPCTLVSDVTVKGAPCTLVSDVTVKGAPCTLVSDVTVKGAPCTLVSDGLMTDLDLNRTFPDNVRFRKTAEPCLQKTLYNVLLAYGLHNQGVGYCQVLLCERQYLAGIFPVAITLMSQGHRAFPGLWAVTVPCPAPAGSTRAPRGRRRTGVQRSGLRCIGVPRSAALLRMDPAERAQAARARVPRIDPYGFERPEDFDYVAYEEFFSTYLVILTKRAIKWSKLLKGSGGVRKSLTDYYSPAMLGLKTDQEVLAELVRMKLPAVAALMDAHGVLWTLLVSRWFICLFVDILPVETVLRIWDCLFNEGSKIIFRVALTLIKQHQEFILEASSVPDICDKFKQITKGDFVTECHTFMQKIFSEPGSLSMTTISRLRESCRAVLLTQG</sequence>
<dbReference type="FunFam" id="1.10.472.80:FF:000029">
    <property type="entry name" value="Growth hormone-regulated TBC protein 1"/>
    <property type="match status" value="1"/>
</dbReference>
<feature type="domain" description="Rab-GAP TBC" evidence="6">
    <location>
        <begin position="1617"/>
        <end position="1987"/>
    </location>
</feature>
<feature type="compositionally biased region" description="Basic and acidic residues" evidence="5">
    <location>
        <begin position="1525"/>
        <end position="1537"/>
    </location>
</feature>
<keyword evidence="4" id="KW-0479">Metal-binding</keyword>
<evidence type="ECO:0000256" key="3">
    <source>
        <dbReference type="ARBA" id="ARBA00043879"/>
    </source>
</evidence>
<feature type="region of interest" description="Disordered" evidence="5">
    <location>
        <begin position="426"/>
        <end position="449"/>
    </location>
</feature>
<feature type="region of interest" description="Disordered" evidence="5">
    <location>
        <begin position="500"/>
        <end position="564"/>
    </location>
</feature>
<dbReference type="Gene3D" id="1.10.472.80">
    <property type="entry name" value="Ypt/Rab-GAP domain of gyp1p, domain 3"/>
    <property type="match status" value="1"/>
</dbReference>
<feature type="compositionally biased region" description="Low complexity" evidence="5">
    <location>
        <begin position="1001"/>
        <end position="1015"/>
    </location>
</feature>
<comment type="similarity">
    <text evidence="1">Belongs to the ADP-ribosylglycohydrolase family.</text>
</comment>
<feature type="compositionally biased region" description="Polar residues" evidence="5">
    <location>
        <begin position="1049"/>
        <end position="1058"/>
    </location>
</feature>
<proteinExistence type="inferred from homology"/>
<evidence type="ECO:0000259" key="6">
    <source>
        <dbReference type="PROSITE" id="PS50086"/>
    </source>
</evidence>
<reference evidence="7" key="1">
    <citation type="submission" date="2020-03" db="EMBL/GenBank/DDBJ databases">
        <title>Studies in the Genomics of Life Span.</title>
        <authorList>
            <person name="Glass D."/>
        </authorList>
    </citation>
    <scope>NUCLEOTIDE SEQUENCE</scope>
    <source>
        <strain evidence="7">LTLLF</strain>
        <tissue evidence="7">Muscle</tissue>
    </source>
</reference>
<dbReference type="InterPro" id="IPR000195">
    <property type="entry name" value="Rab-GAP-TBC_dom"/>
</dbReference>
<dbReference type="InterPro" id="IPR036705">
    <property type="entry name" value="Ribosyl_crysJ1_sf"/>
</dbReference>
<feature type="compositionally biased region" description="Polar residues" evidence="5">
    <location>
        <begin position="1492"/>
        <end position="1514"/>
    </location>
</feature>
<evidence type="ECO:0000313" key="8">
    <source>
        <dbReference type="Proteomes" id="UP000710432"/>
    </source>
</evidence>
<feature type="compositionally biased region" description="Basic and acidic residues" evidence="5">
    <location>
        <begin position="873"/>
        <end position="893"/>
    </location>
</feature>
<feature type="region of interest" description="Disordered" evidence="5">
    <location>
        <begin position="1573"/>
        <end position="1608"/>
    </location>
</feature>
<feature type="compositionally biased region" description="Polar residues" evidence="5">
    <location>
        <begin position="1276"/>
        <end position="1298"/>
    </location>
</feature>
<dbReference type="PANTHER" id="PTHR16222">
    <property type="entry name" value="ADP-RIBOSYLGLYCOHYDROLASE"/>
    <property type="match status" value="1"/>
</dbReference>
<organism evidence="7 8">
    <name type="scientific">Microtus ochrogaster</name>
    <name type="common">Prairie vole</name>
    <dbReference type="NCBI Taxonomy" id="79684"/>
    <lineage>
        <taxon>Eukaryota</taxon>
        <taxon>Metazoa</taxon>
        <taxon>Chordata</taxon>
        <taxon>Craniata</taxon>
        <taxon>Vertebrata</taxon>
        <taxon>Euteleostomi</taxon>
        <taxon>Mammalia</taxon>
        <taxon>Eutheria</taxon>
        <taxon>Euarchontoglires</taxon>
        <taxon>Glires</taxon>
        <taxon>Rodentia</taxon>
        <taxon>Myomorpha</taxon>
        <taxon>Muroidea</taxon>
        <taxon>Cricetidae</taxon>
        <taxon>Arvicolinae</taxon>
        <taxon>Microtus</taxon>
    </lineage>
</organism>
<dbReference type="GO" id="GO:0046872">
    <property type="term" value="F:metal ion binding"/>
    <property type="evidence" value="ECO:0007669"/>
    <property type="project" value="UniProtKB-KW"/>
</dbReference>
<feature type="region of interest" description="Disordered" evidence="5">
    <location>
        <begin position="1471"/>
        <end position="1560"/>
    </location>
</feature>
<feature type="compositionally biased region" description="Polar residues" evidence="5">
    <location>
        <begin position="767"/>
        <end position="778"/>
    </location>
</feature>
<dbReference type="Proteomes" id="UP000710432">
    <property type="component" value="Unassembled WGS sequence"/>
</dbReference>
<feature type="compositionally biased region" description="Polar residues" evidence="5">
    <location>
        <begin position="1067"/>
        <end position="1100"/>
    </location>
</feature>
<keyword evidence="2" id="KW-0343">GTPase activation</keyword>
<protein>
    <submittedName>
        <fullName evidence="7">[Protein ADP-ribosylarginine] hydrolase-like protein 1</fullName>
    </submittedName>
</protein>
<feature type="region of interest" description="Disordered" evidence="5">
    <location>
        <begin position="675"/>
        <end position="700"/>
    </location>
</feature>
<feature type="compositionally biased region" description="Basic and acidic residues" evidence="5">
    <location>
        <begin position="929"/>
        <end position="942"/>
    </location>
</feature>
<evidence type="ECO:0000256" key="1">
    <source>
        <dbReference type="ARBA" id="ARBA00010702"/>
    </source>
</evidence>
<dbReference type="Pfam" id="PF03747">
    <property type="entry name" value="ADP_ribosyl_GH"/>
    <property type="match status" value="1"/>
</dbReference>
<dbReference type="InterPro" id="IPR050792">
    <property type="entry name" value="ADP-ribosylglycohydrolase"/>
</dbReference>
<dbReference type="EMBL" id="JAATJU010027900">
    <property type="protein sequence ID" value="KAH0500059.1"/>
    <property type="molecule type" value="Genomic_DNA"/>
</dbReference>
<dbReference type="SUPFAM" id="SSF47923">
    <property type="entry name" value="Ypt/Rab-GAP domain of gyp1p"/>
    <property type="match status" value="2"/>
</dbReference>
<feature type="compositionally biased region" description="Polar residues" evidence="5">
    <location>
        <begin position="1391"/>
        <end position="1407"/>
    </location>
</feature>
<feature type="compositionally biased region" description="Low complexity" evidence="5">
    <location>
        <begin position="1418"/>
        <end position="1428"/>
    </location>
</feature>
<dbReference type="SUPFAM" id="SSF101478">
    <property type="entry name" value="ADP-ribosylglycohydrolase"/>
    <property type="match status" value="1"/>
</dbReference>
<dbReference type="FunFam" id="1.10.4080.10:FF:000002">
    <property type="entry name" value="ADP-ribosylarginine hydrolase isoform X1"/>
    <property type="match status" value="1"/>
</dbReference>
<feature type="compositionally biased region" description="Basic and acidic residues" evidence="5">
    <location>
        <begin position="962"/>
        <end position="974"/>
    </location>
</feature>
<evidence type="ECO:0000256" key="5">
    <source>
        <dbReference type="SAM" id="MobiDB-lite"/>
    </source>
</evidence>
<feature type="region of interest" description="Disordered" evidence="5">
    <location>
        <begin position="764"/>
        <end position="783"/>
    </location>
</feature>
<dbReference type="InterPro" id="IPR005502">
    <property type="entry name" value="Ribosyl_crysJ1"/>
</dbReference>
<dbReference type="Gene3D" id="1.10.4080.10">
    <property type="entry name" value="ADP-ribosylation/Crystallin J1"/>
    <property type="match status" value="1"/>
</dbReference>
<gene>
    <name evidence="7" type="ORF">LTLLF_202710</name>
</gene>
<feature type="compositionally biased region" description="Polar residues" evidence="5">
    <location>
        <begin position="1021"/>
        <end position="1038"/>
    </location>
</feature>
<feature type="compositionally biased region" description="Basic and acidic residues" evidence="5">
    <location>
        <begin position="540"/>
        <end position="552"/>
    </location>
</feature>
<dbReference type="PROSITE" id="PS50086">
    <property type="entry name" value="TBC_RABGAP"/>
    <property type="match status" value="1"/>
</dbReference>
<dbReference type="PANTHER" id="PTHR16222:SF23">
    <property type="entry name" value="INACTIVE ADP-RIBOSYLTRANSFERASE ARH2"/>
    <property type="match status" value="1"/>
</dbReference>
<dbReference type="Gene3D" id="1.10.8.270">
    <property type="entry name" value="putative rabgap domain of human tbc1 domain family member 14 like domains"/>
    <property type="match status" value="1"/>
</dbReference>
<dbReference type="GO" id="GO:0005096">
    <property type="term" value="F:GTPase activator activity"/>
    <property type="evidence" value="ECO:0007669"/>
    <property type="project" value="UniProtKB-KW"/>
</dbReference>
<dbReference type="GO" id="GO:0003875">
    <property type="term" value="F:ADP-ribosylarginine hydrolase activity"/>
    <property type="evidence" value="ECO:0007669"/>
    <property type="project" value="UniProtKB-ARBA"/>
</dbReference>
<feature type="region of interest" description="Disordered" evidence="5">
    <location>
        <begin position="864"/>
        <end position="1100"/>
    </location>
</feature>
<feature type="compositionally biased region" description="Polar residues" evidence="5">
    <location>
        <begin position="520"/>
        <end position="530"/>
    </location>
</feature>
<feature type="compositionally biased region" description="Polar residues" evidence="5">
    <location>
        <begin position="1341"/>
        <end position="1363"/>
    </location>
</feature>
<feature type="binding site" evidence="4">
    <location>
        <position position="55"/>
    </location>
    <ligand>
        <name>Mg(2+)</name>
        <dbReference type="ChEBI" id="CHEBI:18420"/>
        <label>1</label>
    </ligand>
</feature>
<evidence type="ECO:0000256" key="4">
    <source>
        <dbReference type="PIRSR" id="PIRSR605502-1"/>
    </source>
</evidence>
<feature type="compositionally biased region" description="Basic and acidic residues" evidence="5">
    <location>
        <begin position="1481"/>
        <end position="1491"/>
    </location>
</feature>
<feature type="region of interest" description="Disordered" evidence="5">
    <location>
        <begin position="1140"/>
        <end position="1441"/>
    </location>
</feature>
<keyword evidence="4" id="KW-0460">Magnesium</keyword>
<dbReference type="SMART" id="SM00164">
    <property type="entry name" value="TBC"/>
    <property type="match status" value="1"/>
</dbReference>
<dbReference type="InterPro" id="IPR035969">
    <property type="entry name" value="Rab-GAP_TBC_sf"/>
</dbReference>
<name>A0A8J6FWQ8_MICOH</name>
<feature type="binding site" evidence="4">
    <location>
        <position position="56"/>
    </location>
    <ligand>
        <name>Mg(2+)</name>
        <dbReference type="ChEBI" id="CHEBI:18420"/>
        <label>1</label>
    </ligand>
</feature>
<evidence type="ECO:0000313" key="7">
    <source>
        <dbReference type="EMBL" id="KAH0500059.1"/>
    </source>
</evidence>
<dbReference type="Pfam" id="PF00566">
    <property type="entry name" value="RabGAP-TBC"/>
    <property type="match status" value="2"/>
</dbReference>
<keyword evidence="7" id="KW-0378">Hydrolase</keyword>
<comment type="caution">
    <text evidence="7">The sequence shown here is derived from an EMBL/GenBank/DDBJ whole genome shotgun (WGS) entry which is preliminary data.</text>
</comment>
<evidence type="ECO:0000256" key="2">
    <source>
        <dbReference type="ARBA" id="ARBA00022468"/>
    </source>
</evidence>
<comment type="cofactor">
    <cofactor evidence="4">
        <name>Mg(2+)</name>
        <dbReference type="ChEBI" id="CHEBI:18420"/>
    </cofactor>
    <text evidence="4">Binds 2 magnesium ions per subunit.</text>
</comment>
<comment type="function">
    <text evidence="3">May act as a GTPase-activating protein for Rab family protein(s).</text>
</comment>
<feature type="compositionally biased region" description="Basic and acidic residues" evidence="5">
    <location>
        <begin position="1140"/>
        <end position="1215"/>
    </location>
</feature>